<dbReference type="InterPro" id="IPR013760">
    <property type="entry name" value="Topo_IIA-like_dom_sf"/>
</dbReference>
<evidence type="ECO:0000256" key="8">
    <source>
        <dbReference type="HAMAP-Rule" id="MF_01897"/>
    </source>
</evidence>
<dbReference type="InterPro" id="IPR006691">
    <property type="entry name" value="GyrA/parC_rep"/>
</dbReference>
<dbReference type="Proteomes" id="UP001628220">
    <property type="component" value="Unassembled WGS sequence"/>
</dbReference>
<evidence type="ECO:0000256" key="6">
    <source>
        <dbReference type="ARBA" id="ARBA00023125"/>
    </source>
</evidence>
<dbReference type="SUPFAM" id="SSF56719">
    <property type="entry name" value="Type II DNA topoisomerase"/>
    <property type="match status" value="1"/>
</dbReference>
<dbReference type="InterPro" id="IPR050220">
    <property type="entry name" value="Type_II_DNA_Topoisomerases"/>
</dbReference>
<evidence type="ECO:0000256" key="4">
    <source>
        <dbReference type="ARBA" id="ARBA00022840"/>
    </source>
</evidence>
<dbReference type="Gene3D" id="1.10.268.10">
    <property type="entry name" value="Topoisomerase, domain 3"/>
    <property type="match status" value="1"/>
</dbReference>
<name>A0ABQ0E1K5_9PORP</name>
<keyword evidence="3 8" id="KW-0547">Nucleotide-binding</keyword>
<keyword evidence="4 8" id="KW-0067">ATP-binding</keyword>
<evidence type="ECO:0000256" key="7">
    <source>
        <dbReference type="ARBA" id="ARBA00023235"/>
    </source>
</evidence>
<keyword evidence="6 8" id="KW-0238">DNA-binding</keyword>
<evidence type="ECO:0000256" key="11">
    <source>
        <dbReference type="SAM" id="MobiDB-lite"/>
    </source>
</evidence>
<dbReference type="InterPro" id="IPR005743">
    <property type="entry name" value="GyrA"/>
</dbReference>
<comment type="function">
    <text evidence="8">A type II topoisomerase that negatively supercoils closed circular double-stranded (ds) DNA in an ATP-dependent manner to modulate DNA topology and maintain chromosomes in an underwound state. Negative supercoiling favors strand separation, and DNA replication, transcription, recombination and repair, all of which involve strand separation. Also able to catalyze the interconversion of other topological isomers of dsDNA rings, including catenanes and knotted rings. Type II topoisomerases break and join 2 DNA strands simultaneously in an ATP-dependent manner.</text>
</comment>
<dbReference type="Pfam" id="PF00521">
    <property type="entry name" value="DNA_topoisoIV"/>
    <property type="match status" value="1"/>
</dbReference>
<dbReference type="Gene3D" id="2.120.10.90">
    <property type="entry name" value="DNA gyrase/topoisomerase IV, subunit A, C-terminal"/>
    <property type="match status" value="1"/>
</dbReference>
<comment type="similarity">
    <text evidence="2 8">Belongs to the type II topoisomerase GyrA/ParC subunit family.</text>
</comment>
<protein>
    <recommendedName>
        <fullName evidence="8">DNA gyrase subunit A</fullName>
        <ecNumber evidence="8">5.6.2.2</ecNumber>
    </recommendedName>
</protein>
<comment type="catalytic activity">
    <reaction evidence="1 8 9">
        <text>ATP-dependent breakage, passage and rejoining of double-stranded DNA.</text>
        <dbReference type="EC" id="5.6.2.2"/>
    </reaction>
</comment>
<dbReference type="HAMAP" id="MF_01897">
    <property type="entry name" value="GyrA"/>
    <property type="match status" value="1"/>
</dbReference>
<dbReference type="InterPro" id="IPR013757">
    <property type="entry name" value="Topo_IIA_A_a_sf"/>
</dbReference>
<comment type="miscellaneous">
    <text evidence="8">Few gyrases are as efficient as E.coli at forming negative supercoils. Not all organisms have 2 type II topoisomerases; in organisms with a single type II topoisomerase this enzyme also has to decatenate newly replicated chromosomes.</text>
</comment>
<evidence type="ECO:0000256" key="5">
    <source>
        <dbReference type="ARBA" id="ARBA00023029"/>
    </source>
</evidence>
<dbReference type="SUPFAM" id="SSF101904">
    <property type="entry name" value="GyrA/ParC C-terminal domain-like"/>
    <property type="match status" value="1"/>
</dbReference>
<evidence type="ECO:0000256" key="3">
    <source>
        <dbReference type="ARBA" id="ARBA00022741"/>
    </source>
</evidence>
<evidence type="ECO:0000256" key="1">
    <source>
        <dbReference type="ARBA" id="ARBA00000185"/>
    </source>
</evidence>
<evidence type="ECO:0000259" key="12">
    <source>
        <dbReference type="PROSITE" id="PS52040"/>
    </source>
</evidence>
<dbReference type="PANTHER" id="PTHR43493">
    <property type="entry name" value="DNA GYRASE/TOPOISOMERASE SUBUNIT A"/>
    <property type="match status" value="1"/>
</dbReference>
<dbReference type="Gene3D" id="3.30.1360.40">
    <property type="match status" value="1"/>
</dbReference>
<keyword evidence="14" id="KW-1185">Reference proteome</keyword>
<dbReference type="SMART" id="SM00434">
    <property type="entry name" value="TOP4c"/>
    <property type="match status" value="1"/>
</dbReference>
<feature type="active site" description="O-(5'-phospho-DNA)-tyrosine intermediate" evidence="8 9">
    <location>
        <position position="125"/>
    </location>
</feature>
<dbReference type="CDD" id="cd00187">
    <property type="entry name" value="TOP4c"/>
    <property type="match status" value="1"/>
</dbReference>
<comment type="subunit">
    <text evidence="8">Heterotetramer, composed of two GyrA and two GyrB chains. In the heterotetramer, GyrA contains the active site tyrosine that forms a transient covalent intermediate with DNA, while GyrB binds cofactors and catalyzes ATP hydrolysis.</text>
</comment>
<dbReference type="NCBIfam" id="NF004043">
    <property type="entry name" value="PRK05560.1"/>
    <property type="match status" value="1"/>
</dbReference>
<feature type="region of interest" description="Disordered" evidence="11">
    <location>
        <begin position="821"/>
        <end position="852"/>
    </location>
</feature>
<keyword evidence="7 8" id="KW-0413">Isomerase</keyword>
<evidence type="ECO:0000256" key="9">
    <source>
        <dbReference type="PROSITE-ProRule" id="PRU01384"/>
    </source>
</evidence>
<sequence length="852" mass="95858">MDEFEEREDRILKIDIEQEMKTAYIDYSMSVIVSRALPDVRDGLKPVHRRVLYAMNDMGNVFNQPTRKSAKPVGEVLANYHPHGDSSVYDALVRLAQPWNIRYPLVDGQGNFGSIDGDSPAAMRYTEARMTEIAGELLRDIDKETVNFQSNFDDTRLEPTVLPTRFPNLLVNGASGIAVGMATNMAPHNLGESIDACVAFIDAKGDITIDELMSHIKAPDFPTGGIIYGYEGVAESYRTGRGRIVLRARTEIEQTPKGGERIIVTEIPYQVNKAELVTRIAEMVNNKRLEGISNIADESSGKGGMRIVIDIKRDANANVVLNHLYKNTALQSNFNTNNIALVDGKPELLNLFRLIELFVKHREDVVERRTRYDLQKAHEREHILQGLLIAVDNIDEVISIIRSSSNTQEAMERLQSRFNLTELQSRAIVDMRLRALTGLERDKLKSEYDDLEIRIAELELILNDHDELTRVVKDELLEVKAKYSDARRTEIVRYGDDFDPYDFYSDEEMIITISHAGYIKRTPLSKFRNQGRGGKGAKGSKTKESDFIEYIYSASMHATLLLFTEKGKCYWLRVFDIPEGDKTAQGRAIQNLINLESDDRITACIRIKKLHQDVDFVSSHYLLFATERGIVKKTILEDFSRPRSNGIKAINLAENDRVVTVRLTNGHCHILLANKNGRAVYFSEDQVRPMGRASQGVIGMRLDDDNDDCVVGMVVLREDSDEDLLVVSENGYGKRSLPDAYRLTKRGAKGVKTLQITDKTGKLVDFRAVNNEEDLMIIKRSGIAIRISLDTISVQGRATQGVKLVDLGDDAIASVCSVIKEEEDNDDYNPEEDLGKTEEDGAIDTPMAPEQD</sequence>
<dbReference type="Pfam" id="PF03989">
    <property type="entry name" value="DNA_gyraseA_C"/>
    <property type="match status" value="6"/>
</dbReference>
<dbReference type="InterPro" id="IPR002205">
    <property type="entry name" value="Topo_IIA_dom_A"/>
</dbReference>
<feature type="coiled-coil region" evidence="10">
    <location>
        <begin position="441"/>
        <end position="468"/>
    </location>
</feature>
<organism evidence="13 14">
    <name type="scientific">Porphyromonas miyakawae</name>
    <dbReference type="NCBI Taxonomy" id="3137470"/>
    <lineage>
        <taxon>Bacteria</taxon>
        <taxon>Pseudomonadati</taxon>
        <taxon>Bacteroidota</taxon>
        <taxon>Bacteroidia</taxon>
        <taxon>Bacteroidales</taxon>
        <taxon>Porphyromonadaceae</taxon>
        <taxon>Porphyromonas</taxon>
    </lineage>
</organism>
<evidence type="ECO:0000256" key="10">
    <source>
        <dbReference type="SAM" id="Coils"/>
    </source>
</evidence>
<evidence type="ECO:0000256" key="2">
    <source>
        <dbReference type="ARBA" id="ARBA00008263"/>
    </source>
</evidence>
<dbReference type="InterPro" id="IPR013758">
    <property type="entry name" value="Topo_IIA_A/C_ab"/>
</dbReference>
<keyword evidence="10" id="KW-0175">Coiled coil</keyword>
<accession>A0ABQ0E1K5</accession>
<feature type="short sequence motif" description="GyrA-box" evidence="8">
    <location>
        <begin position="530"/>
        <end position="536"/>
    </location>
</feature>
<dbReference type="EC" id="5.6.2.2" evidence="8"/>
<keyword evidence="5 8" id="KW-0799">Topoisomerase</keyword>
<dbReference type="NCBIfam" id="TIGR01063">
    <property type="entry name" value="gyrA"/>
    <property type="match status" value="1"/>
</dbReference>
<evidence type="ECO:0000313" key="14">
    <source>
        <dbReference type="Proteomes" id="UP001628220"/>
    </source>
</evidence>
<dbReference type="RefSeq" id="WP_411915405.1">
    <property type="nucleotide sequence ID" value="NZ_BAAFSF010000001.1"/>
</dbReference>
<feature type="domain" description="Topo IIA-type catalytic" evidence="12">
    <location>
        <begin position="37"/>
        <end position="509"/>
    </location>
</feature>
<proteinExistence type="inferred from homology"/>
<dbReference type="EMBL" id="BAAFSF010000001">
    <property type="protein sequence ID" value="GAB1251600.1"/>
    <property type="molecule type" value="Genomic_DNA"/>
</dbReference>
<reference evidence="13 14" key="1">
    <citation type="journal article" date="2025" name="Int. J. Syst. Evol. Microbiol.">
        <title>Desulfovibrio falkowii sp. nov., Porphyromonas miyakawae sp. nov., Mediterraneibacter flintii sp. nov. and Owariibacterium komagatae gen. nov., sp. nov., isolated from human faeces.</title>
        <authorList>
            <person name="Hamaguchi T."/>
            <person name="Ohara M."/>
            <person name="Hisatomi A."/>
            <person name="Sekiguchi K."/>
            <person name="Takeda J.I."/>
            <person name="Ueyama J."/>
            <person name="Ito M."/>
            <person name="Nishiwaki H."/>
            <person name="Ogi T."/>
            <person name="Hirayama M."/>
            <person name="Ohkuma M."/>
            <person name="Sakamoto M."/>
            <person name="Ohno K."/>
        </authorList>
    </citation>
    <scope>NUCLEOTIDE SEQUENCE [LARGE SCALE GENOMIC DNA]</scope>
    <source>
        <strain evidence="13 14">13CB11C</strain>
    </source>
</reference>
<comment type="caution">
    <text evidence="13">The sequence shown here is derived from an EMBL/GenBank/DDBJ whole genome shotgun (WGS) entry which is preliminary data.</text>
</comment>
<comment type="subcellular location">
    <subcellularLocation>
        <location evidence="8">Cytoplasm</location>
    </subcellularLocation>
</comment>
<gene>
    <name evidence="8 13" type="primary">gyrA</name>
    <name evidence="13" type="ORF">Tsumi_07040</name>
</gene>
<dbReference type="NCBIfam" id="NF004044">
    <property type="entry name" value="PRK05561.1"/>
    <property type="match status" value="1"/>
</dbReference>
<dbReference type="PANTHER" id="PTHR43493:SF5">
    <property type="entry name" value="DNA GYRASE SUBUNIT A, CHLOROPLASTIC_MITOCHONDRIAL"/>
    <property type="match status" value="1"/>
</dbReference>
<keyword evidence="8" id="KW-0963">Cytoplasm</keyword>
<dbReference type="Gene3D" id="3.90.199.10">
    <property type="entry name" value="Topoisomerase II, domain 5"/>
    <property type="match status" value="1"/>
</dbReference>
<feature type="compositionally biased region" description="Acidic residues" evidence="11">
    <location>
        <begin position="821"/>
        <end position="832"/>
    </location>
</feature>
<dbReference type="InterPro" id="IPR035516">
    <property type="entry name" value="Gyrase/topoIV_suA_C"/>
</dbReference>
<evidence type="ECO:0000313" key="13">
    <source>
        <dbReference type="EMBL" id="GAB1251600.1"/>
    </source>
</evidence>
<dbReference type="PROSITE" id="PS52040">
    <property type="entry name" value="TOPO_IIA"/>
    <property type="match status" value="1"/>
</dbReference>